<dbReference type="AlphaFoldDB" id="A0A1S3K3C6"/>
<feature type="binding site" evidence="12">
    <location>
        <position position="138"/>
    </location>
    <ligand>
        <name>Mg(2+)</name>
        <dbReference type="ChEBI" id="CHEBI:18420"/>
        <label>1</label>
    </ligand>
</feature>
<evidence type="ECO:0000256" key="14">
    <source>
        <dbReference type="RuleBase" id="RU362131"/>
    </source>
</evidence>
<dbReference type="KEGG" id="lak:106178207"/>
<gene>
    <name evidence="18" type="primary">LOC106178207</name>
</gene>
<name>A0A1S3K3C6_LINAN</name>
<evidence type="ECO:0000256" key="11">
    <source>
        <dbReference type="PIRSR" id="PIRSR604808-1"/>
    </source>
</evidence>
<dbReference type="OMA" id="YEVAHVG"/>
<feature type="binding site" evidence="12">
    <location>
        <position position="252"/>
    </location>
    <ligand>
        <name>Mg(2+)</name>
        <dbReference type="ChEBI" id="CHEBI:18420"/>
        <label>1</label>
    </ligand>
</feature>
<comment type="similarity">
    <text evidence="4 14">Belongs to the DNA repair enzymes AP/ExoA family.</text>
</comment>
<comment type="catalytic activity">
    <reaction evidence="1">
        <text>Exonucleolytic cleavage in the 3'- to 5'-direction to yield nucleoside 5'-phosphates.</text>
        <dbReference type="EC" id="3.1.11.2"/>
    </reaction>
</comment>
<evidence type="ECO:0000256" key="13">
    <source>
        <dbReference type="PIRSR" id="PIRSR604808-3"/>
    </source>
</evidence>
<dbReference type="CDD" id="cd09087">
    <property type="entry name" value="Ape1-like_AP-endo"/>
    <property type="match status" value="1"/>
</dbReference>
<dbReference type="InterPro" id="IPR005135">
    <property type="entry name" value="Endo/exonuclease/phosphatase"/>
</dbReference>
<dbReference type="PROSITE" id="PS51435">
    <property type="entry name" value="AP_NUCLEASE_F1_4"/>
    <property type="match status" value="1"/>
</dbReference>
<proteinExistence type="inferred from homology"/>
<dbReference type="PROSITE" id="PS00728">
    <property type="entry name" value="AP_NUCLEASE_F1_3"/>
    <property type="match status" value="1"/>
</dbReference>
<dbReference type="GO" id="GO:0003906">
    <property type="term" value="F:DNA-(apurinic or apyrimidinic site) endonuclease activity"/>
    <property type="evidence" value="ECO:0007669"/>
    <property type="project" value="TreeGrafter"/>
</dbReference>
<comment type="subcellular location">
    <subcellularLocation>
        <location evidence="3">Nucleus</location>
    </subcellularLocation>
</comment>
<evidence type="ECO:0000256" key="3">
    <source>
        <dbReference type="ARBA" id="ARBA00004123"/>
    </source>
</evidence>
<dbReference type="NCBIfam" id="TIGR00195">
    <property type="entry name" value="exoDNase_III"/>
    <property type="match status" value="1"/>
</dbReference>
<evidence type="ECO:0000256" key="12">
    <source>
        <dbReference type="PIRSR" id="PIRSR604808-2"/>
    </source>
</evidence>
<dbReference type="GO" id="GO:0003677">
    <property type="term" value="F:DNA binding"/>
    <property type="evidence" value="ECO:0007669"/>
    <property type="project" value="InterPro"/>
</dbReference>
<comment type="cofactor">
    <cofactor evidence="2">
        <name>Mn(2+)</name>
        <dbReference type="ChEBI" id="CHEBI:29035"/>
    </cofactor>
</comment>
<evidence type="ECO:0000256" key="4">
    <source>
        <dbReference type="ARBA" id="ARBA00007092"/>
    </source>
</evidence>
<dbReference type="InParanoid" id="A0A1S3K3C6"/>
<feature type="binding site" evidence="12">
    <location>
        <position position="250"/>
    </location>
    <ligand>
        <name>Mg(2+)</name>
        <dbReference type="ChEBI" id="CHEBI:18420"/>
        <label>1</label>
    </ligand>
</feature>
<accession>A0A1S3K3C6</accession>
<feature type="binding site" evidence="12">
    <location>
        <position position="348"/>
    </location>
    <ligand>
        <name>Mg(2+)</name>
        <dbReference type="ChEBI" id="CHEBI:18420"/>
        <label>1</label>
    </ligand>
</feature>
<feature type="site" description="Interaction with DNA substrate" evidence="13">
    <location>
        <position position="349"/>
    </location>
</feature>
<dbReference type="SUPFAM" id="SSF56219">
    <property type="entry name" value="DNase I-like"/>
    <property type="match status" value="1"/>
</dbReference>
<evidence type="ECO:0000256" key="1">
    <source>
        <dbReference type="ARBA" id="ARBA00000493"/>
    </source>
</evidence>
<dbReference type="GO" id="GO:0046872">
    <property type="term" value="F:metal ion binding"/>
    <property type="evidence" value="ECO:0007669"/>
    <property type="project" value="UniProtKB-KW"/>
</dbReference>
<evidence type="ECO:0000256" key="9">
    <source>
        <dbReference type="ARBA" id="ARBA00023204"/>
    </source>
</evidence>
<dbReference type="Gene3D" id="3.60.10.10">
    <property type="entry name" value="Endonuclease/exonuclease/phosphatase"/>
    <property type="match status" value="1"/>
</dbReference>
<keyword evidence="9 14" id="KW-0234">DNA repair</keyword>
<dbReference type="InterPro" id="IPR020848">
    <property type="entry name" value="AP_endonuclease_F1_CS"/>
</dbReference>
<dbReference type="InterPro" id="IPR004808">
    <property type="entry name" value="AP_endonuc_1"/>
</dbReference>
<keyword evidence="7" id="KW-0378">Hydrolase</keyword>
<feature type="domain" description="Endonuclease/exonuclease/phosphatase" evidence="16">
    <location>
        <begin position="107"/>
        <end position="349"/>
    </location>
</feature>
<sequence>MMSAISTKLAKFRLGSVSAWWEHLMHNYQRGNQHFMNGSHIELLLASRNKQTHEKKICLVNKEGDSSEEPKKKSKKEEPEASAPSTDWTASSDAKSKDGRPWNMKIVSWNINGIRAWIKKNGHEYVRKENPDIICFQEIKCAEDKLPPECSIPDYYPYWLTADKEGYAGTGILSKTKPLSIKYGLGIEEHDNEGRAITAEYEKFYLVTSYVPNSGRGLVRLNYRTKEWDEAFREYLLGLEEKKPVILCGDLNVAHKAIDLANPKSNYNKTPGYTQAEIDGLSKLLDKGFVDSFRHLYPDVTGAYSFWTYMGNARSKNVGWRLDYFLISKKLLPSLCDSLIRKEVMGSDHCPIALLLAV</sequence>
<keyword evidence="5 12" id="KW-0479">Metal-binding</keyword>
<feature type="active site" description="Proton donor/acceptor" evidence="11">
    <location>
        <position position="210"/>
    </location>
</feature>
<evidence type="ECO:0000313" key="18">
    <source>
        <dbReference type="RefSeq" id="XP_013416766.1"/>
    </source>
</evidence>
<dbReference type="Pfam" id="PF03372">
    <property type="entry name" value="Exo_endo_phos"/>
    <property type="match status" value="1"/>
</dbReference>
<feature type="active site" description="Proton donor/acceptor" evidence="11">
    <location>
        <position position="250"/>
    </location>
</feature>
<dbReference type="GO" id="GO:0006284">
    <property type="term" value="P:base-excision repair"/>
    <property type="evidence" value="ECO:0007669"/>
    <property type="project" value="TreeGrafter"/>
</dbReference>
<comment type="cofactor">
    <cofactor evidence="12 14">
        <name>Mg(2+)</name>
        <dbReference type="ChEBI" id="CHEBI:18420"/>
    </cofactor>
    <cofactor evidence="12 14">
        <name>Mn(2+)</name>
        <dbReference type="ChEBI" id="CHEBI:29035"/>
    </cofactor>
    <text evidence="12 14">Probably binds two magnesium or manganese ions per subunit.</text>
</comment>
<dbReference type="InterPro" id="IPR036691">
    <property type="entry name" value="Endo/exonu/phosph_ase_sf"/>
</dbReference>
<dbReference type="OrthoDB" id="498125at2759"/>
<dbReference type="STRING" id="7574.A0A1S3K3C6"/>
<dbReference type="GO" id="GO:0008311">
    <property type="term" value="F:double-stranded DNA 3'-5' DNA exonuclease activity"/>
    <property type="evidence" value="ECO:0007669"/>
    <property type="project" value="UniProtKB-EC"/>
</dbReference>
<feature type="compositionally biased region" description="Basic and acidic residues" evidence="15">
    <location>
        <begin position="59"/>
        <end position="79"/>
    </location>
</feature>
<dbReference type="GeneID" id="106178207"/>
<organism evidence="17 18">
    <name type="scientific">Lingula anatina</name>
    <name type="common">Brachiopod</name>
    <name type="synonym">Lingula unguis</name>
    <dbReference type="NCBI Taxonomy" id="7574"/>
    <lineage>
        <taxon>Eukaryota</taxon>
        <taxon>Metazoa</taxon>
        <taxon>Spiralia</taxon>
        <taxon>Lophotrochozoa</taxon>
        <taxon>Brachiopoda</taxon>
        <taxon>Linguliformea</taxon>
        <taxon>Lingulata</taxon>
        <taxon>Lingulida</taxon>
        <taxon>Linguloidea</taxon>
        <taxon>Lingulidae</taxon>
        <taxon>Lingula</taxon>
    </lineage>
</organism>
<feature type="site" description="Transition state stabilizer" evidence="13">
    <location>
        <position position="252"/>
    </location>
</feature>
<dbReference type="GO" id="GO:0005634">
    <property type="term" value="C:nucleus"/>
    <property type="evidence" value="ECO:0007669"/>
    <property type="project" value="UniProtKB-SubCell"/>
</dbReference>
<reference evidence="18" key="1">
    <citation type="submission" date="2025-08" db="UniProtKB">
        <authorList>
            <consortium name="RefSeq"/>
        </authorList>
    </citation>
    <scope>IDENTIFICATION</scope>
    <source>
        <tissue evidence="18">Gonads</tissue>
    </source>
</reference>
<feature type="binding site" evidence="12">
    <location>
        <position position="110"/>
    </location>
    <ligand>
        <name>Mg(2+)</name>
        <dbReference type="ChEBI" id="CHEBI:18420"/>
        <label>1</label>
    </ligand>
</feature>
<evidence type="ECO:0000256" key="2">
    <source>
        <dbReference type="ARBA" id="ARBA00001936"/>
    </source>
</evidence>
<evidence type="ECO:0000259" key="16">
    <source>
        <dbReference type="Pfam" id="PF03372"/>
    </source>
</evidence>
<evidence type="ECO:0000256" key="5">
    <source>
        <dbReference type="ARBA" id="ARBA00022723"/>
    </source>
</evidence>
<keyword evidence="18" id="KW-0456">Lyase</keyword>
<dbReference type="PANTHER" id="PTHR22748">
    <property type="entry name" value="AP ENDONUCLEASE"/>
    <property type="match status" value="1"/>
</dbReference>
<keyword evidence="8 12" id="KW-0460">Magnesium</keyword>
<dbReference type="GO" id="GO:0008081">
    <property type="term" value="F:phosphoric diester hydrolase activity"/>
    <property type="evidence" value="ECO:0007669"/>
    <property type="project" value="TreeGrafter"/>
</dbReference>
<feature type="active site" description="Proton acceptor" evidence="11">
    <location>
        <position position="349"/>
    </location>
</feature>
<evidence type="ECO:0000313" key="17">
    <source>
        <dbReference type="Proteomes" id="UP000085678"/>
    </source>
</evidence>
<evidence type="ECO:0000256" key="10">
    <source>
        <dbReference type="ARBA" id="ARBA00023242"/>
    </source>
</evidence>
<evidence type="ECO:0000256" key="6">
    <source>
        <dbReference type="ARBA" id="ARBA00022763"/>
    </source>
</evidence>
<feature type="region of interest" description="Disordered" evidence="15">
    <location>
        <begin position="59"/>
        <end position="99"/>
    </location>
</feature>
<feature type="site" description="Important for catalytic activity" evidence="13">
    <location>
        <position position="323"/>
    </location>
</feature>
<dbReference type="PANTHER" id="PTHR22748:SF6">
    <property type="entry name" value="DNA-(APURINIC OR APYRIMIDINIC SITE) ENDONUCLEASE"/>
    <property type="match status" value="1"/>
</dbReference>
<dbReference type="Proteomes" id="UP000085678">
    <property type="component" value="Unplaced"/>
</dbReference>
<evidence type="ECO:0000256" key="15">
    <source>
        <dbReference type="SAM" id="MobiDB-lite"/>
    </source>
</evidence>
<dbReference type="PROSITE" id="PS00727">
    <property type="entry name" value="AP_NUCLEASE_F1_2"/>
    <property type="match status" value="1"/>
</dbReference>
<protein>
    <recommendedName>
        <fullName evidence="14">DNA-(apurinic or apyrimidinic site) endonuclease</fullName>
        <ecNumber evidence="14">3.1.-.-</ecNumber>
    </recommendedName>
</protein>
<keyword evidence="17" id="KW-1185">Reference proteome</keyword>
<feature type="binding site" evidence="12">
    <location>
        <position position="349"/>
    </location>
    <ligand>
        <name>Mg(2+)</name>
        <dbReference type="ChEBI" id="CHEBI:18420"/>
        <label>1</label>
    </ligand>
</feature>
<evidence type="ECO:0000256" key="8">
    <source>
        <dbReference type="ARBA" id="ARBA00022842"/>
    </source>
</evidence>
<dbReference type="FunFam" id="3.60.10.10:FF:000009">
    <property type="entry name" value="DNA-(apurinic or apyrimidinic site) lyase"/>
    <property type="match status" value="1"/>
</dbReference>
<dbReference type="RefSeq" id="XP_013416766.1">
    <property type="nucleotide sequence ID" value="XM_013561312.1"/>
</dbReference>
<dbReference type="GO" id="GO:0016829">
    <property type="term" value="F:lyase activity"/>
    <property type="evidence" value="ECO:0007669"/>
    <property type="project" value="UniProtKB-KW"/>
</dbReference>
<dbReference type="EC" id="3.1.-.-" evidence="14"/>
<keyword evidence="6 14" id="KW-0227">DNA damage</keyword>
<dbReference type="NCBIfam" id="TIGR00633">
    <property type="entry name" value="xth"/>
    <property type="match status" value="1"/>
</dbReference>
<evidence type="ECO:0000256" key="7">
    <source>
        <dbReference type="ARBA" id="ARBA00022801"/>
    </source>
</evidence>
<keyword evidence="12" id="KW-0464">Manganese</keyword>
<keyword evidence="10" id="KW-0539">Nucleus</keyword>